<dbReference type="Pfam" id="PF01336">
    <property type="entry name" value="tRNA_anti-codon"/>
    <property type="match status" value="1"/>
</dbReference>
<evidence type="ECO:0000256" key="3">
    <source>
        <dbReference type="ARBA" id="ARBA00022741"/>
    </source>
</evidence>
<dbReference type="PRINTS" id="PR00982">
    <property type="entry name" value="TRNASYNTHLYS"/>
</dbReference>
<dbReference type="InterPro" id="IPR012340">
    <property type="entry name" value="NA-bd_OB-fold"/>
</dbReference>
<dbReference type="InterPro" id="IPR002313">
    <property type="entry name" value="Lys-tRNA-ligase_II"/>
</dbReference>
<evidence type="ECO:0000313" key="10">
    <source>
        <dbReference type="EMBL" id="PIR41898.1"/>
    </source>
</evidence>
<evidence type="ECO:0000256" key="6">
    <source>
        <dbReference type="ARBA" id="ARBA00048573"/>
    </source>
</evidence>
<dbReference type="GO" id="GO:0004824">
    <property type="term" value="F:lysine-tRNA ligase activity"/>
    <property type="evidence" value="ECO:0007669"/>
    <property type="project" value="UniProtKB-UniRule"/>
</dbReference>
<keyword evidence="2 7" id="KW-0479">Metal-binding</keyword>
<dbReference type="Proteomes" id="UP000230208">
    <property type="component" value="Unassembled WGS sequence"/>
</dbReference>
<keyword evidence="1 7" id="KW-0436">Ligase</keyword>
<dbReference type="SUPFAM" id="SSF50249">
    <property type="entry name" value="Nucleic acid-binding proteins"/>
    <property type="match status" value="1"/>
</dbReference>
<dbReference type="Pfam" id="PF00152">
    <property type="entry name" value="tRNA-synt_2"/>
    <property type="match status" value="1"/>
</dbReference>
<name>A0A2H0R5U9_9BACT</name>
<comment type="cofactor">
    <cofactor evidence="7 8">
        <name>Mg(2+)</name>
        <dbReference type="ChEBI" id="CHEBI:18420"/>
    </cofactor>
    <text evidence="7 8">Binds 3 Mg(2+) ions per subunit.</text>
</comment>
<gene>
    <name evidence="7 10" type="primary">lysS</name>
    <name evidence="10" type="ORF">COV30_01760</name>
</gene>
<dbReference type="EMBL" id="PCXP01000019">
    <property type="protein sequence ID" value="PIR41898.1"/>
    <property type="molecule type" value="Genomic_DNA"/>
</dbReference>
<dbReference type="GO" id="GO:0000287">
    <property type="term" value="F:magnesium ion binding"/>
    <property type="evidence" value="ECO:0007669"/>
    <property type="project" value="UniProtKB-UniRule"/>
</dbReference>
<feature type="domain" description="Aminoacyl-transfer RNA synthetases class-II family profile" evidence="9">
    <location>
        <begin position="175"/>
        <end position="482"/>
    </location>
</feature>
<feature type="binding site" evidence="7">
    <location>
        <position position="403"/>
    </location>
    <ligand>
        <name>Mg(2+)</name>
        <dbReference type="ChEBI" id="CHEBI:18420"/>
        <label>2</label>
    </ligand>
</feature>
<dbReference type="PROSITE" id="PS50862">
    <property type="entry name" value="AA_TRNA_LIGASE_II"/>
    <property type="match status" value="1"/>
</dbReference>
<evidence type="ECO:0000256" key="7">
    <source>
        <dbReference type="HAMAP-Rule" id="MF_00252"/>
    </source>
</evidence>
<keyword evidence="7" id="KW-0648">Protein biosynthesis</keyword>
<evidence type="ECO:0000256" key="5">
    <source>
        <dbReference type="ARBA" id="ARBA00023146"/>
    </source>
</evidence>
<comment type="similarity">
    <text evidence="7">Belongs to the class-II aminoacyl-tRNA synthetase family.</text>
</comment>
<dbReference type="SUPFAM" id="SSF55681">
    <property type="entry name" value="Class II aaRS and biotin synthetases"/>
    <property type="match status" value="1"/>
</dbReference>
<keyword evidence="5 7" id="KW-0030">Aminoacyl-tRNA synthetase</keyword>
<evidence type="ECO:0000313" key="11">
    <source>
        <dbReference type="Proteomes" id="UP000230208"/>
    </source>
</evidence>
<proteinExistence type="inferred from homology"/>
<keyword evidence="4 7" id="KW-0067">ATP-binding</keyword>
<evidence type="ECO:0000256" key="1">
    <source>
        <dbReference type="ARBA" id="ARBA00022598"/>
    </source>
</evidence>
<dbReference type="InterPro" id="IPR004365">
    <property type="entry name" value="NA-bd_OB_tRNA"/>
</dbReference>
<dbReference type="InterPro" id="IPR006195">
    <property type="entry name" value="aa-tRNA-synth_II"/>
</dbReference>
<dbReference type="Gene3D" id="2.40.50.140">
    <property type="entry name" value="Nucleic acid-binding proteins"/>
    <property type="match status" value="1"/>
</dbReference>
<dbReference type="InterPro" id="IPR018149">
    <property type="entry name" value="Lys-tRNA-synth_II_C"/>
</dbReference>
<feature type="binding site" evidence="7">
    <location>
        <position position="403"/>
    </location>
    <ligand>
        <name>Mg(2+)</name>
        <dbReference type="ChEBI" id="CHEBI:18420"/>
        <label>1</label>
    </ligand>
</feature>
<accession>A0A2H0R5U9</accession>
<dbReference type="HAMAP" id="MF_00252">
    <property type="entry name" value="Lys_tRNA_synth_class2"/>
    <property type="match status" value="1"/>
</dbReference>
<dbReference type="GO" id="GO:0006430">
    <property type="term" value="P:lysyl-tRNA aminoacylation"/>
    <property type="evidence" value="ECO:0007669"/>
    <property type="project" value="UniProtKB-UniRule"/>
</dbReference>
<comment type="caution">
    <text evidence="10">The sequence shown here is derived from an EMBL/GenBank/DDBJ whole genome shotgun (WGS) entry which is preliminary data.</text>
</comment>
<dbReference type="GO" id="GO:0000049">
    <property type="term" value="F:tRNA binding"/>
    <property type="evidence" value="ECO:0007669"/>
    <property type="project" value="TreeGrafter"/>
</dbReference>
<dbReference type="InterPro" id="IPR044136">
    <property type="entry name" value="Lys-tRNA-ligase_II_N"/>
</dbReference>
<evidence type="ECO:0000256" key="4">
    <source>
        <dbReference type="ARBA" id="ARBA00022840"/>
    </source>
</evidence>
<dbReference type="NCBIfam" id="TIGR00499">
    <property type="entry name" value="lysS_bact"/>
    <property type="match status" value="1"/>
</dbReference>
<dbReference type="PANTHER" id="PTHR42918:SF15">
    <property type="entry name" value="LYSINE--TRNA LIGASE, CHLOROPLASTIC_MITOCHONDRIAL"/>
    <property type="match status" value="1"/>
</dbReference>
<keyword evidence="3 7" id="KW-0547">Nucleotide-binding</keyword>
<evidence type="ECO:0000256" key="2">
    <source>
        <dbReference type="ARBA" id="ARBA00022723"/>
    </source>
</evidence>
<dbReference type="InterPro" id="IPR045864">
    <property type="entry name" value="aa-tRNA-synth_II/BPL/LPL"/>
</dbReference>
<comment type="subcellular location">
    <subcellularLocation>
        <location evidence="7">Cytoplasm</location>
    </subcellularLocation>
</comment>
<comment type="catalytic activity">
    <reaction evidence="6 7 8">
        <text>tRNA(Lys) + L-lysine + ATP = L-lysyl-tRNA(Lys) + AMP + diphosphate</text>
        <dbReference type="Rhea" id="RHEA:20792"/>
        <dbReference type="Rhea" id="RHEA-COMP:9696"/>
        <dbReference type="Rhea" id="RHEA-COMP:9697"/>
        <dbReference type="ChEBI" id="CHEBI:30616"/>
        <dbReference type="ChEBI" id="CHEBI:32551"/>
        <dbReference type="ChEBI" id="CHEBI:33019"/>
        <dbReference type="ChEBI" id="CHEBI:78442"/>
        <dbReference type="ChEBI" id="CHEBI:78529"/>
        <dbReference type="ChEBI" id="CHEBI:456215"/>
        <dbReference type="EC" id="6.1.1.6"/>
    </reaction>
</comment>
<dbReference type="GO" id="GO:0005524">
    <property type="term" value="F:ATP binding"/>
    <property type="evidence" value="ECO:0007669"/>
    <property type="project" value="UniProtKB-UniRule"/>
</dbReference>
<dbReference type="InterPro" id="IPR004364">
    <property type="entry name" value="Aa-tRNA-synt_II"/>
</dbReference>
<evidence type="ECO:0000256" key="8">
    <source>
        <dbReference type="RuleBase" id="RU000336"/>
    </source>
</evidence>
<dbReference type="AlphaFoldDB" id="A0A2H0R5U9"/>
<dbReference type="PANTHER" id="PTHR42918">
    <property type="entry name" value="LYSYL-TRNA SYNTHETASE"/>
    <property type="match status" value="1"/>
</dbReference>
<dbReference type="NCBIfam" id="NF001756">
    <property type="entry name" value="PRK00484.1"/>
    <property type="match status" value="1"/>
</dbReference>
<keyword evidence="7 8" id="KW-0460">Magnesium</keyword>
<dbReference type="EC" id="6.1.1.6" evidence="7"/>
<dbReference type="GO" id="GO:0005829">
    <property type="term" value="C:cytosol"/>
    <property type="evidence" value="ECO:0007669"/>
    <property type="project" value="TreeGrafter"/>
</dbReference>
<keyword evidence="7" id="KW-0963">Cytoplasm</keyword>
<comment type="subunit">
    <text evidence="7">Homodimer.</text>
</comment>
<comment type="caution">
    <text evidence="7">Lacks conserved residue(s) required for the propagation of feature annotation.</text>
</comment>
<protein>
    <recommendedName>
        <fullName evidence="7">Lysine--tRNA ligase</fullName>
        <ecNumber evidence="7">6.1.1.6</ecNumber>
    </recommendedName>
    <alternativeName>
        <fullName evidence="7">Lysyl-tRNA synthetase</fullName>
        <shortName evidence="7">LysRS</shortName>
    </alternativeName>
</protein>
<organism evidence="10 11">
    <name type="scientific">Candidatus Yanofskybacteria bacterium CG10_big_fil_rev_8_21_14_0_10_37_15</name>
    <dbReference type="NCBI Taxonomy" id="1975097"/>
    <lineage>
        <taxon>Bacteria</taxon>
        <taxon>Candidatus Yanofskyibacteriota</taxon>
    </lineage>
</organism>
<evidence type="ECO:0000259" key="9">
    <source>
        <dbReference type="PROSITE" id="PS50862"/>
    </source>
</evidence>
<dbReference type="CDD" id="cd04322">
    <property type="entry name" value="LysRS_N"/>
    <property type="match status" value="1"/>
</dbReference>
<sequence>MALEEIRKKKIDKIKRLREDGLDPYPARSNRTNSIREAIDNYDEWKEEKSIVLAGRIMARREHGGSTFFDIDDGSGKIQAYIKEDVIGNDEYKHFQESIDRGDFVELEGLLKDTKKQEKTIYVTKYRLLTKALLPLPEKWEGLQDTEERFRKRYLDLIMNPEERELFVKKSKFWQATREFLIKEGGLEVDTPVLEQIPGGADAEPFKTHMNALNIDLFLRISPELNLKRLITAGYEKVFEIGRIFRNEGIDREHLQDYTQMEMYWAYYDYEKLMELIERLFKFIVEKTLGNFSHQYQDKMINWNSSWKRYDYFSEFKKYTGLELQAIEERDLINYAKNINIDTDKHVGKGRIIDVIFKKKVRPNLNEPGFLVLPPIEIEPLAKRYLKDPSRVERFQIMAGGTELGKGFSELNDPIDQRERFEEQVKLGEAGDKEAQRMDEDFVEALEYGMPPTAGFGMSERLFSFLVNRPVREIVFFPLMKPKENEKQNF</sequence>
<dbReference type="Gene3D" id="3.30.930.10">
    <property type="entry name" value="Bira Bifunctional Protein, Domain 2"/>
    <property type="match status" value="1"/>
</dbReference>
<reference evidence="10 11" key="1">
    <citation type="submission" date="2017-09" db="EMBL/GenBank/DDBJ databases">
        <title>Depth-based differentiation of microbial function through sediment-hosted aquifers and enrichment of novel symbionts in the deep terrestrial subsurface.</title>
        <authorList>
            <person name="Probst A.J."/>
            <person name="Ladd B."/>
            <person name="Jarett J.K."/>
            <person name="Geller-Mcgrath D.E."/>
            <person name="Sieber C.M."/>
            <person name="Emerson J.B."/>
            <person name="Anantharaman K."/>
            <person name="Thomas B.C."/>
            <person name="Malmstrom R."/>
            <person name="Stieglmeier M."/>
            <person name="Klingl A."/>
            <person name="Woyke T."/>
            <person name="Ryan C.M."/>
            <person name="Banfield J.F."/>
        </authorList>
    </citation>
    <scope>NUCLEOTIDE SEQUENCE [LARGE SCALE GENOMIC DNA]</scope>
    <source>
        <strain evidence="10">CG10_big_fil_rev_8_21_14_0_10_37_15</strain>
    </source>
</reference>